<evidence type="ECO:0000313" key="2">
    <source>
        <dbReference type="Proteomes" id="UP000005730"/>
    </source>
</evidence>
<protein>
    <submittedName>
        <fullName evidence="1">Acetoacetate decarboxylase</fullName>
    </submittedName>
</protein>
<dbReference type="HOGENOM" id="CLU_042700_0_0_0"/>
<dbReference type="SUPFAM" id="SSF160104">
    <property type="entry name" value="Acetoacetate decarboxylase-like"/>
    <property type="match status" value="1"/>
</dbReference>
<name>H0UN89_9BACT</name>
<dbReference type="EMBL" id="CM001377">
    <property type="protein sequence ID" value="EHM10374.1"/>
    <property type="molecule type" value="Genomic_DNA"/>
</dbReference>
<dbReference type="STRING" id="926567.TheveDRAFT_1254"/>
<accession>H0UN89</accession>
<dbReference type="eggNOG" id="COG4689">
    <property type="taxonomic scope" value="Bacteria"/>
</dbReference>
<proteinExistence type="predicted"/>
<evidence type="ECO:0000313" key="1">
    <source>
        <dbReference type="EMBL" id="EHM10374.1"/>
    </source>
</evidence>
<dbReference type="Gene3D" id="2.40.400.10">
    <property type="entry name" value="Acetoacetate decarboxylase-like"/>
    <property type="match status" value="1"/>
</dbReference>
<keyword evidence="2" id="KW-1185">Reference proteome</keyword>
<dbReference type="InterPro" id="IPR023375">
    <property type="entry name" value="ADC_dom_sf"/>
</dbReference>
<dbReference type="AlphaFoldDB" id="H0UN89"/>
<dbReference type="Proteomes" id="UP000005730">
    <property type="component" value="Chromosome"/>
</dbReference>
<dbReference type="InterPro" id="IPR010451">
    <property type="entry name" value="Acetoacetate_decarboxylase"/>
</dbReference>
<sequence length="273" mass="30533">MVGRVGLGMRGRFSLRDDMVYSMPVHFSGRAFEPVAAEYGDMTCVRLSFETDPEVLLNYLPGCFELVEPRVDVQYASCRDVKWMSGGDYRLLQVTVPARYVGEREVITGDYALVVWEDKACPIIGGREEDGVPKLFAQIASERHVGDHWFTSAAYESCQFCSLDFWGGERISDEDLAGMNREGRVNLFGWRYIPNLGGPGGALSQPTLYPQRVSFRSAQRGMGLVSWTKIGFERHPVQWRIIDALADMPVLGWRGALMTWGSAVLEVGSSRAL</sequence>
<gene>
    <name evidence="1" type="ORF">TheveDRAFT_1254</name>
</gene>
<dbReference type="Pfam" id="PF06314">
    <property type="entry name" value="ADC"/>
    <property type="match status" value="1"/>
</dbReference>
<dbReference type="GO" id="GO:0016829">
    <property type="term" value="F:lyase activity"/>
    <property type="evidence" value="ECO:0007669"/>
    <property type="project" value="InterPro"/>
</dbReference>
<reference evidence="1 2" key="1">
    <citation type="submission" date="2011-10" db="EMBL/GenBank/DDBJ databases">
        <title>The Noncontiguous Finished genome of Thermanaerovibrio velox DSM 12556.</title>
        <authorList>
            <consortium name="US DOE Joint Genome Institute (JGI-PGF)"/>
            <person name="Lucas S."/>
            <person name="Copeland A."/>
            <person name="Lapidus A."/>
            <person name="Glavina del Rio T."/>
            <person name="Dalin E."/>
            <person name="Tice H."/>
            <person name="Bruce D."/>
            <person name="Goodwin L."/>
            <person name="Pitluck S."/>
            <person name="Peters L."/>
            <person name="Mikhailova N."/>
            <person name="Teshima H."/>
            <person name="Kyrpides N."/>
            <person name="Mavromatis K."/>
            <person name="Ivanova N."/>
            <person name="Markowitz V."/>
            <person name="Cheng J.-F."/>
            <person name="Hugenholtz P."/>
            <person name="Woyke T."/>
            <person name="Wu D."/>
            <person name="Spring S."/>
            <person name="Brambilla E.-M."/>
            <person name="Klenk H.-P."/>
            <person name="Eisen J.A."/>
        </authorList>
    </citation>
    <scope>NUCLEOTIDE SEQUENCE [LARGE SCALE GENOMIC DNA]</scope>
    <source>
        <strain evidence="1 2">DSM 12556</strain>
    </source>
</reference>
<organism evidence="1 2">
    <name type="scientific">Thermanaerovibrio velox DSM 12556</name>
    <dbReference type="NCBI Taxonomy" id="926567"/>
    <lineage>
        <taxon>Bacteria</taxon>
        <taxon>Thermotogati</taxon>
        <taxon>Synergistota</taxon>
        <taxon>Synergistia</taxon>
        <taxon>Synergistales</taxon>
        <taxon>Synergistaceae</taxon>
        <taxon>Thermanaerovibrio</taxon>
    </lineage>
</organism>